<dbReference type="Gramene" id="TVU37151">
    <property type="protein sequence ID" value="TVU37151"/>
    <property type="gene ID" value="EJB05_10451"/>
</dbReference>
<proteinExistence type="predicted"/>
<evidence type="ECO:0000256" key="1">
    <source>
        <dbReference type="SAM" id="MobiDB-lite"/>
    </source>
</evidence>
<dbReference type="PANTHER" id="PTHR34710:SF15">
    <property type="entry name" value="OS03G0834100 PROTEIN"/>
    <property type="match status" value="1"/>
</dbReference>
<name>A0A5J9VNH2_9POAL</name>
<organism evidence="3 4">
    <name type="scientific">Eragrostis curvula</name>
    <name type="common">weeping love grass</name>
    <dbReference type="NCBI Taxonomy" id="38414"/>
    <lineage>
        <taxon>Eukaryota</taxon>
        <taxon>Viridiplantae</taxon>
        <taxon>Streptophyta</taxon>
        <taxon>Embryophyta</taxon>
        <taxon>Tracheophyta</taxon>
        <taxon>Spermatophyta</taxon>
        <taxon>Magnoliopsida</taxon>
        <taxon>Liliopsida</taxon>
        <taxon>Poales</taxon>
        <taxon>Poaceae</taxon>
        <taxon>PACMAD clade</taxon>
        <taxon>Chloridoideae</taxon>
        <taxon>Eragrostideae</taxon>
        <taxon>Eragrostidinae</taxon>
        <taxon>Eragrostis</taxon>
    </lineage>
</organism>
<reference evidence="3 4" key="1">
    <citation type="journal article" date="2019" name="Sci. Rep.">
        <title>A high-quality genome of Eragrostis curvula grass provides insights into Poaceae evolution and supports new strategies to enhance forage quality.</title>
        <authorList>
            <person name="Carballo J."/>
            <person name="Santos B.A.C.M."/>
            <person name="Zappacosta D."/>
            <person name="Garbus I."/>
            <person name="Selva J.P."/>
            <person name="Gallo C.A."/>
            <person name="Diaz A."/>
            <person name="Albertini E."/>
            <person name="Caccamo M."/>
            <person name="Echenique V."/>
        </authorList>
    </citation>
    <scope>NUCLEOTIDE SEQUENCE [LARGE SCALE GENOMIC DNA]</scope>
    <source>
        <strain evidence="4">cv. Victoria</strain>
        <tissue evidence="3">Leaf</tissue>
    </source>
</reference>
<dbReference type="PANTHER" id="PTHR34710">
    <property type="entry name" value="OS03G0834100 PROTEIN"/>
    <property type="match status" value="1"/>
</dbReference>
<dbReference type="Pfam" id="PF12274">
    <property type="entry name" value="DUF3615"/>
    <property type="match status" value="1"/>
</dbReference>
<dbReference type="EMBL" id="RWGY01000007">
    <property type="protein sequence ID" value="TVU37151.1"/>
    <property type="molecule type" value="Genomic_DNA"/>
</dbReference>
<dbReference type="OrthoDB" id="688093at2759"/>
<dbReference type="InterPro" id="IPR022059">
    <property type="entry name" value="DUF3615"/>
</dbReference>
<keyword evidence="4" id="KW-1185">Reference proteome</keyword>
<gene>
    <name evidence="3" type="ORF">EJB05_10451</name>
</gene>
<protein>
    <recommendedName>
        <fullName evidence="2">DUF3615 domain-containing protein</fullName>
    </recommendedName>
</protein>
<comment type="caution">
    <text evidence="3">The sequence shown here is derived from an EMBL/GenBank/DDBJ whole genome shotgun (WGS) entry which is preliminary data.</text>
</comment>
<feature type="region of interest" description="Disordered" evidence="1">
    <location>
        <begin position="1"/>
        <end position="61"/>
    </location>
</feature>
<sequence length="234" mass="25830">MLRSNPTKTNTRVHPRPVSPSSTRQHNRIGEMATTRLQGRKRKAVESQRTEEPTTRRTSNKRIKVQARTQSANRDDHVTVVYDLRSRQVVVPNTGEPYVPSGIPSGRNPFALTYVTGFSGGDSAYSSQTLTCAKLGLEHYNSMNKGDEHELVEAVNSNAFSYIGIWMHVNFLAKPKGATGCDLVPCRFFAEVRGNPKGNFDCASCVKMDPGLLPKDSGCEVCPPQIMHPAPMLN</sequence>
<evidence type="ECO:0000259" key="2">
    <source>
        <dbReference type="Pfam" id="PF12274"/>
    </source>
</evidence>
<dbReference type="AlphaFoldDB" id="A0A5J9VNH2"/>
<evidence type="ECO:0000313" key="3">
    <source>
        <dbReference type="EMBL" id="TVU37151.1"/>
    </source>
</evidence>
<dbReference type="Proteomes" id="UP000324897">
    <property type="component" value="Chromosome 4"/>
</dbReference>
<accession>A0A5J9VNH2</accession>
<feature type="compositionally biased region" description="Basic and acidic residues" evidence="1">
    <location>
        <begin position="44"/>
        <end position="55"/>
    </location>
</feature>
<evidence type="ECO:0000313" key="4">
    <source>
        <dbReference type="Proteomes" id="UP000324897"/>
    </source>
</evidence>
<feature type="domain" description="DUF3615" evidence="2">
    <location>
        <begin position="134"/>
        <end position="229"/>
    </location>
</feature>
<feature type="compositionally biased region" description="Polar residues" evidence="1">
    <location>
        <begin position="1"/>
        <end position="12"/>
    </location>
</feature>